<evidence type="ECO:0000259" key="1">
    <source>
        <dbReference type="Pfam" id="PF22658"/>
    </source>
</evidence>
<dbReference type="InterPro" id="IPR058998">
    <property type="entry name" value="YycE-like_N"/>
</dbReference>
<evidence type="ECO:0008006" key="5">
    <source>
        <dbReference type="Google" id="ProtNLM"/>
    </source>
</evidence>
<protein>
    <recommendedName>
        <fullName evidence="5">VOC domain-containing protein</fullName>
    </recommendedName>
</protein>
<dbReference type="OrthoDB" id="2338662at2759"/>
<dbReference type="InterPro" id="IPR029068">
    <property type="entry name" value="Glyas_Bleomycin-R_OHBP_Dase"/>
</dbReference>
<evidence type="ECO:0000313" key="3">
    <source>
        <dbReference type="EMBL" id="KAF7722495.1"/>
    </source>
</evidence>
<dbReference type="Pfam" id="PF22659">
    <property type="entry name" value="YycE-like_C"/>
    <property type="match status" value="1"/>
</dbReference>
<feature type="domain" description="YycE-like C-terminal" evidence="2">
    <location>
        <begin position="98"/>
        <end position="150"/>
    </location>
</feature>
<gene>
    <name evidence="3" type="ORF">EC973_003087</name>
</gene>
<dbReference type="Gene3D" id="3.10.180.10">
    <property type="entry name" value="2,3-Dihydroxybiphenyl 1,2-Dioxygenase, domain 1"/>
    <property type="match status" value="1"/>
</dbReference>
<name>A0A8H7BIB0_9FUNG</name>
<feature type="domain" description="YycE-like N-terminal" evidence="1">
    <location>
        <begin position="15"/>
        <end position="72"/>
    </location>
</feature>
<dbReference type="Pfam" id="PF22658">
    <property type="entry name" value="YycE-like_N"/>
    <property type="match status" value="1"/>
</dbReference>
<dbReference type="CDD" id="cd06587">
    <property type="entry name" value="VOC"/>
    <property type="match status" value="1"/>
</dbReference>
<dbReference type="Proteomes" id="UP000605846">
    <property type="component" value="Unassembled WGS sequence"/>
</dbReference>
<reference evidence="3" key="1">
    <citation type="submission" date="2020-01" db="EMBL/GenBank/DDBJ databases">
        <title>Genome Sequencing of Three Apophysomyces-Like Fungal Strains Confirms a Novel Fungal Genus in the Mucoromycota with divergent Burkholderia-like Endosymbiotic Bacteria.</title>
        <authorList>
            <person name="Stajich J.E."/>
            <person name="Macias A.M."/>
            <person name="Carter-House D."/>
            <person name="Lovett B."/>
            <person name="Kasson L.R."/>
            <person name="Berry K."/>
            <person name="Grigoriev I."/>
            <person name="Chang Y."/>
            <person name="Spatafora J."/>
            <person name="Kasson M.T."/>
        </authorList>
    </citation>
    <scope>NUCLEOTIDE SEQUENCE</scope>
    <source>
        <strain evidence="3">NRRL A-21654</strain>
    </source>
</reference>
<evidence type="ECO:0000313" key="4">
    <source>
        <dbReference type="Proteomes" id="UP000605846"/>
    </source>
</evidence>
<dbReference type="AlphaFoldDB" id="A0A8H7BIB0"/>
<dbReference type="InterPro" id="IPR058997">
    <property type="entry name" value="YycE-like_C"/>
</dbReference>
<comment type="caution">
    <text evidence="3">The sequence shown here is derived from an EMBL/GenBank/DDBJ whole genome shotgun (WGS) entry which is preliminary data.</text>
</comment>
<keyword evidence="4" id="KW-1185">Reference proteome</keyword>
<evidence type="ECO:0000259" key="2">
    <source>
        <dbReference type="Pfam" id="PF22659"/>
    </source>
</evidence>
<sequence>MSNIETSNPSGVPILRFARPTSSLSKILHFYQTALGLGLIASFNNHRGFDGRILSPPTNIPGVPVPWHLEFTYQHSDATGEQKHSVAETESCCAPTQDNLLVLYLKDRAEVEARKTRMEEHGYGAVKSVNPYWHDCGVTFEDPEGWRVVVLCWLNWTK</sequence>
<proteinExistence type="predicted"/>
<organism evidence="3 4">
    <name type="scientific">Apophysomyces ossiformis</name>
    <dbReference type="NCBI Taxonomy" id="679940"/>
    <lineage>
        <taxon>Eukaryota</taxon>
        <taxon>Fungi</taxon>
        <taxon>Fungi incertae sedis</taxon>
        <taxon>Mucoromycota</taxon>
        <taxon>Mucoromycotina</taxon>
        <taxon>Mucoromycetes</taxon>
        <taxon>Mucorales</taxon>
        <taxon>Mucorineae</taxon>
        <taxon>Mucoraceae</taxon>
        <taxon>Apophysomyces</taxon>
    </lineage>
</organism>
<accession>A0A8H7BIB0</accession>
<dbReference type="EMBL" id="JABAYA010000192">
    <property type="protein sequence ID" value="KAF7722495.1"/>
    <property type="molecule type" value="Genomic_DNA"/>
</dbReference>
<dbReference type="SUPFAM" id="SSF54593">
    <property type="entry name" value="Glyoxalase/Bleomycin resistance protein/Dihydroxybiphenyl dioxygenase"/>
    <property type="match status" value="1"/>
</dbReference>